<keyword evidence="4" id="KW-0808">Transferase</keyword>
<keyword evidence="7" id="KW-1133">Transmembrane helix</keyword>
<comment type="subcellular location">
    <subcellularLocation>
        <location evidence="1">Golgi apparatus membrane</location>
        <topology evidence="1">Single-pass type II membrane protein</topology>
    </subcellularLocation>
</comment>
<keyword evidence="5" id="KW-0812">Transmembrane</keyword>
<comment type="similarity">
    <text evidence="2">Belongs to the glycosyltransferase 29 family.</text>
</comment>
<evidence type="ECO:0000256" key="6">
    <source>
        <dbReference type="ARBA" id="ARBA00022968"/>
    </source>
</evidence>
<dbReference type="GO" id="GO:0016757">
    <property type="term" value="F:glycosyltransferase activity"/>
    <property type="evidence" value="ECO:0007669"/>
    <property type="project" value="UniProtKB-KW"/>
</dbReference>
<proteinExistence type="inferred from homology"/>
<feature type="non-terminal residue" evidence="11">
    <location>
        <position position="95"/>
    </location>
</feature>
<evidence type="ECO:0000256" key="9">
    <source>
        <dbReference type="ARBA" id="ARBA00023136"/>
    </source>
</evidence>
<evidence type="ECO:0000313" key="12">
    <source>
        <dbReference type="Proteomes" id="UP001166093"/>
    </source>
</evidence>
<evidence type="ECO:0000256" key="1">
    <source>
        <dbReference type="ARBA" id="ARBA00004323"/>
    </source>
</evidence>
<keyword evidence="10" id="KW-0325">Glycoprotein</keyword>
<evidence type="ECO:0000256" key="3">
    <source>
        <dbReference type="ARBA" id="ARBA00022676"/>
    </source>
</evidence>
<evidence type="ECO:0000256" key="4">
    <source>
        <dbReference type="ARBA" id="ARBA00022679"/>
    </source>
</evidence>
<sequence length="95" mass="10579">MWSLHAENSRILNPEIIRETALGFLEYPTLQQSLISLSQKVPTLGVMAVVMVLHLCDKVSLAGFGYDLKHRKGPLNYYKTLSMDAMGAQSLQRGS</sequence>
<keyword evidence="9" id="KW-0472">Membrane</keyword>
<dbReference type="PANTHER" id="PTHR13713:SF94">
    <property type="entry name" value="ST3 BETA-GALACTOSIDE ALPHA-2,3-SIALYLTRANSFERASE 5, LIKE"/>
    <property type="match status" value="1"/>
</dbReference>
<dbReference type="Gene3D" id="3.90.1480.20">
    <property type="entry name" value="Glycosyl transferase family 29"/>
    <property type="match status" value="1"/>
</dbReference>
<evidence type="ECO:0000256" key="2">
    <source>
        <dbReference type="ARBA" id="ARBA00006003"/>
    </source>
</evidence>
<dbReference type="InterPro" id="IPR001675">
    <property type="entry name" value="Glyco_trans_29"/>
</dbReference>
<dbReference type="Proteomes" id="UP001166093">
    <property type="component" value="Unassembled WGS sequence"/>
</dbReference>
<keyword evidence="6" id="KW-0735">Signal-anchor</keyword>
<dbReference type="EMBL" id="JAAWVQ010119158">
    <property type="protein sequence ID" value="MBN3282616.1"/>
    <property type="molecule type" value="Genomic_DNA"/>
</dbReference>
<reference evidence="11" key="1">
    <citation type="journal article" date="2021" name="Cell">
        <title>Tracing the genetic footprints of vertebrate landing in non-teleost ray-finned fishes.</title>
        <authorList>
            <person name="Bi X."/>
            <person name="Wang K."/>
            <person name="Yang L."/>
            <person name="Pan H."/>
            <person name="Jiang H."/>
            <person name="Wei Q."/>
            <person name="Fang M."/>
            <person name="Yu H."/>
            <person name="Zhu C."/>
            <person name="Cai Y."/>
            <person name="He Y."/>
            <person name="Gan X."/>
            <person name="Zeng H."/>
            <person name="Yu D."/>
            <person name="Zhu Y."/>
            <person name="Jiang H."/>
            <person name="Qiu Q."/>
            <person name="Yang H."/>
            <person name="Zhang Y.E."/>
            <person name="Wang W."/>
            <person name="Zhu M."/>
            <person name="He S."/>
            <person name="Zhang G."/>
        </authorList>
    </citation>
    <scope>NUCLEOTIDE SEQUENCE</scope>
    <source>
        <strain evidence="11">Pddl_001</strain>
    </source>
</reference>
<gene>
    <name evidence="11" type="primary">St3gal5_1</name>
    <name evidence="11" type="ORF">GTO93_0006029</name>
</gene>
<accession>A0ABS2Y7E0</accession>
<keyword evidence="8" id="KW-0333">Golgi apparatus</keyword>
<organism evidence="11 12">
    <name type="scientific">Polyodon spathula</name>
    <name type="common">North American paddlefish</name>
    <name type="synonym">Squalus spathula</name>
    <dbReference type="NCBI Taxonomy" id="7913"/>
    <lineage>
        <taxon>Eukaryota</taxon>
        <taxon>Metazoa</taxon>
        <taxon>Chordata</taxon>
        <taxon>Craniata</taxon>
        <taxon>Vertebrata</taxon>
        <taxon>Euteleostomi</taxon>
        <taxon>Actinopterygii</taxon>
        <taxon>Chondrostei</taxon>
        <taxon>Acipenseriformes</taxon>
        <taxon>Polyodontidae</taxon>
        <taxon>Polyodon</taxon>
    </lineage>
</organism>
<keyword evidence="12" id="KW-1185">Reference proteome</keyword>
<dbReference type="Pfam" id="PF00777">
    <property type="entry name" value="Glyco_transf_29"/>
    <property type="match status" value="1"/>
</dbReference>
<keyword evidence="3 11" id="KW-0328">Glycosyltransferase</keyword>
<feature type="non-terminal residue" evidence="11">
    <location>
        <position position="1"/>
    </location>
</feature>
<evidence type="ECO:0000256" key="10">
    <source>
        <dbReference type="ARBA" id="ARBA00023180"/>
    </source>
</evidence>
<comment type="caution">
    <text evidence="11">The sequence shown here is derived from an EMBL/GenBank/DDBJ whole genome shotgun (WGS) entry which is preliminary data.</text>
</comment>
<dbReference type="PANTHER" id="PTHR13713">
    <property type="entry name" value="SIALYLTRANSFERASE"/>
    <property type="match status" value="1"/>
</dbReference>
<evidence type="ECO:0000256" key="8">
    <source>
        <dbReference type="ARBA" id="ARBA00023034"/>
    </source>
</evidence>
<evidence type="ECO:0000256" key="5">
    <source>
        <dbReference type="ARBA" id="ARBA00022692"/>
    </source>
</evidence>
<evidence type="ECO:0000313" key="11">
    <source>
        <dbReference type="EMBL" id="MBN3282616.1"/>
    </source>
</evidence>
<dbReference type="InterPro" id="IPR051142">
    <property type="entry name" value="Glycosyltransferase_29"/>
</dbReference>
<evidence type="ECO:0000256" key="7">
    <source>
        <dbReference type="ARBA" id="ARBA00022989"/>
    </source>
</evidence>
<dbReference type="InterPro" id="IPR038578">
    <property type="entry name" value="GT29-like_sf"/>
</dbReference>
<name>A0ABS2Y7E0_POLSP</name>
<protein>
    <submittedName>
        <fullName evidence="11">SIAT9 sialyltransferase</fullName>
    </submittedName>
</protein>